<feature type="binding site" evidence="7">
    <location>
        <position position="140"/>
    </location>
    <ligand>
        <name>Zn(2+)</name>
        <dbReference type="ChEBI" id="CHEBI:29105"/>
    </ligand>
</feature>
<keyword evidence="7" id="KW-0862">Zinc</keyword>
<evidence type="ECO:0000256" key="7">
    <source>
        <dbReference type="HAMAP-Rule" id="MF_00022"/>
    </source>
</evidence>
<dbReference type="Pfam" id="PF19269">
    <property type="entry name" value="Anticodon_2"/>
    <property type="match status" value="1"/>
</dbReference>
<keyword evidence="7" id="KW-0479">Metal-binding</keyword>
<protein>
    <recommendedName>
        <fullName evidence="7">Glutamate--tRNA ligase</fullName>
        <ecNumber evidence="7">6.1.1.17</ecNumber>
    </recommendedName>
    <alternativeName>
        <fullName evidence="7">Glutamyl-tRNA synthetase</fullName>
        <shortName evidence="7">GluRS</shortName>
    </alternativeName>
</protein>
<dbReference type="InterPro" id="IPR020058">
    <property type="entry name" value="Glu/Gln-tRNA-synth_Ib_cat-dom"/>
</dbReference>
<dbReference type="InterPro" id="IPR049940">
    <property type="entry name" value="GluQ/Sye"/>
</dbReference>
<dbReference type="SUPFAM" id="SSF52374">
    <property type="entry name" value="Nucleotidylyl transferase"/>
    <property type="match status" value="1"/>
</dbReference>
<feature type="short sequence motif" description="'KMSKS' region" evidence="7">
    <location>
        <begin position="257"/>
        <end position="261"/>
    </location>
</feature>
<feature type="domain" description="Glutamyl/glutaminyl-tRNA synthetase class Ib catalytic" evidence="8">
    <location>
        <begin position="3"/>
        <end position="326"/>
    </location>
</feature>
<feature type="binding site" evidence="7">
    <location>
        <position position="115"/>
    </location>
    <ligand>
        <name>Zn(2+)</name>
        <dbReference type="ChEBI" id="CHEBI:29105"/>
    </ligand>
</feature>
<keyword evidence="2 7" id="KW-0436">Ligase</keyword>
<evidence type="ECO:0000256" key="1">
    <source>
        <dbReference type="ARBA" id="ARBA00007894"/>
    </source>
</evidence>
<evidence type="ECO:0000256" key="5">
    <source>
        <dbReference type="ARBA" id="ARBA00022917"/>
    </source>
</evidence>
<dbReference type="NCBIfam" id="TIGR00464">
    <property type="entry name" value="gltX_bact"/>
    <property type="match status" value="1"/>
</dbReference>
<comment type="subunit">
    <text evidence="7">Monomer.</text>
</comment>
<evidence type="ECO:0000256" key="6">
    <source>
        <dbReference type="ARBA" id="ARBA00023146"/>
    </source>
</evidence>
<dbReference type="InterPro" id="IPR020751">
    <property type="entry name" value="aa-tRNA-synth_I_codon-bd_sub2"/>
</dbReference>
<dbReference type="STRING" id="159292.SAMN05192546_11410"/>
<dbReference type="InterPro" id="IPR008925">
    <property type="entry name" value="aa_tRNA-synth_I_cd-bd_sf"/>
</dbReference>
<keyword evidence="3 7" id="KW-0547">Nucleotide-binding</keyword>
<dbReference type="PROSITE" id="PS00178">
    <property type="entry name" value="AA_TRNA_LIGASE_I"/>
    <property type="match status" value="1"/>
</dbReference>
<dbReference type="SUPFAM" id="SSF48163">
    <property type="entry name" value="An anticodon-binding domain of class I aminoacyl-tRNA synthetases"/>
    <property type="match status" value="1"/>
</dbReference>
<keyword evidence="11" id="KW-1185">Reference proteome</keyword>
<evidence type="ECO:0000313" key="11">
    <source>
        <dbReference type="Proteomes" id="UP000199230"/>
    </source>
</evidence>
<dbReference type="OrthoDB" id="9807503at2"/>
<evidence type="ECO:0000259" key="9">
    <source>
        <dbReference type="Pfam" id="PF19269"/>
    </source>
</evidence>
<keyword evidence="5 7" id="KW-0648">Protein biosynthesis</keyword>
<dbReference type="InterPro" id="IPR004527">
    <property type="entry name" value="Glu-tRNA-ligase_bac/mito"/>
</dbReference>
<dbReference type="PRINTS" id="PR00987">
    <property type="entry name" value="TRNASYNTHGLU"/>
</dbReference>
<dbReference type="InterPro" id="IPR045462">
    <property type="entry name" value="aa-tRNA-synth_I_cd-bd"/>
</dbReference>
<evidence type="ECO:0000259" key="8">
    <source>
        <dbReference type="Pfam" id="PF00749"/>
    </source>
</evidence>
<comment type="subcellular location">
    <subcellularLocation>
        <location evidence="7">Cytoplasm</location>
    </subcellularLocation>
</comment>
<dbReference type="RefSeq" id="WP_093315551.1">
    <property type="nucleotide sequence ID" value="NZ_FNPV01000014.1"/>
</dbReference>
<dbReference type="InterPro" id="IPR001412">
    <property type="entry name" value="aa-tRNA-synth_I_CS"/>
</dbReference>
<organism evidence="10 11">
    <name type="scientific">Tindallia californiensis</name>
    <dbReference type="NCBI Taxonomy" id="159292"/>
    <lineage>
        <taxon>Bacteria</taxon>
        <taxon>Bacillati</taxon>
        <taxon>Bacillota</taxon>
        <taxon>Clostridia</taxon>
        <taxon>Peptostreptococcales</taxon>
        <taxon>Tindalliaceae</taxon>
        <taxon>Tindallia</taxon>
    </lineage>
</organism>
<name>A0A1H3R9X4_9FIRM</name>
<dbReference type="AlphaFoldDB" id="A0A1H3R9X4"/>
<dbReference type="GO" id="GO:0005737">
    <property type="term" value="C:cytoplasm"/>
    <property type="evidence" value="ECO:0007669"/>
    <property type="project" value="UniProtKB-SubCell"/>
</dbReference>
<dbReference type="EC" id="6.1.1.17" evidence="7"/>
<keyword evidence="7" id="KW-0963">Cytoplasm</keyword>
<keyword evidence="6 7" id="KW-0030">Aminoacyl-tRNA synthetase</keyword>
<dbReference type="GO" id="GO:0000049">
    <property type="term" value="F:tRNA binding"/>
    <property type="evidence" value="ECO:0007669"/>
    <property type="project" value="InterPro"/>
</dbReference>
<sequence>MSVRVRFAPSPTGFVHIGGLRTALYNYLFAKANQGTYLLRIEDTDQERYVEGALENMLTSLEWAGIFHDEGVVLEKGQVAERGSKGPYIQSQRLSIYQKHLKTLLESGHAYPCFCSKERLDAVREEEKKKKGTPRYDGYCRELAETDVAERISNGDPYVVRLKLPKSTEIGFHDLIRGNVSMNTDDMDDQVLMKSDGYPTYHFAVVVDDHLMEITHVIRGEEWLSSTPKHIYLYQVMGWEAPIHVHLPNILNDDRKKLSKRHGDVAAEDFRRKGYLPEALVNYIALLGWSPSENKERFSLEELEECFSLERVSKSGGIFDVKKLNWLSSQYIREADLERVTSIAIPHLIEANLISESEIEQKRDWINNLTAVLRENIDHLSEIPSKAAVFFQDELQVEEGEASEWYASGELKMLKEPLIAALSDIEEWTGESIKKVLKPVQKDVGLKGPKFFKPLRVAVTGSVHGPDLMLVLQVLGKEKTLKRLGKIPV</sequence>
<accession>A0A1H3R9X4</accession>
<comment type="similarity">
    <text evidence="1 7">Belongs to the class-I aminoacyl-tRNA synthetase family. Glutamate--tRNA ligase type 1 subfamily.</text>
</comment>
<dbReference type="GO" id="GO:0006424">
    <property type="term" value="P:glutamyl-tRNA aminoacylation"/>
    <property type="evidence" value="ECO:0007669"/>
    <property type="project" value="UniProtKB-UniRule"/>
</dbReference>
<dbReference type="InterPro" id="IPR000924">
    <property type="entry name" value="Glu/Gln-tRNA-synth"/>
</dbReference>
<dbReference type="FunFam" id="3.40.50.620:FF:000045">
    <property type="entry name" value="Glutamate--tRNA ligase, mitochondrial"/>
    <property type="match status" value="1"/>
</dbReference>
<dbReference type="Gene3D" id="3.40.50.620">
    <property type="entry name" value="HUPs"/>
    <property type="match status" value="1"/>
</dbReference>
<evidence type="ECO:0000256" key="4">
    <source>
        <dbReference type="ARBA" id="ARBA00022840"/>
    </source>
</evidence>
<dbReference type="GO" id="GO:0005524">
    <property type="term" value="F:ATP binding"/>
    <property type="evidence" value="ECO:0007669"/>
    <property type="project" value="UniProtKB-UniRule"/>
</dbReference>
<evidence type="ECO:0000313" key="10">
    <source>
        <dbReference type="EMBL" id="SDZ22038.1"/>
    </source>
</evidence>
<dbReference type="EMBL" id="FNPV01000014">
    <property type="protein sequence ID" value="SDZ22038.1"/>
    <property type="molecule type" value="Genomic_DNA"/>
</dbReference>
<evidence type="ECO:0000256" key="2">
    <source>
        <dbReference type="ARBA" id="ARBA00022598"/>
    </source>
</evidence>
<dbReference type="InterPro" id="IPR033910">
    <property type="entry name" value="GluRS_core"/>
</dbReference>
<evidence type="ECO:0000256" key="3">
    <source>
        <dbReference type="ARBA" id="ARBA00022741"/>
    </source>
</evidence>
<dbReference type="Pfam" id="PF00749">
    <property type="entry name" value="tRNA-synt_1c"/>
    <property type="match status" value="1"/>
</dbReference>
<comment type="catalytic activity">
    <reaction evidence="7">
        <text>tRNA(Glu) + L-glutamate + ATP = L-glutamyl-tRNA(Glu) + AMP + diphosphate</text>
        <dbReference type="Rhea" id="RHEA:23540"/>
        <dbReference type="Rhea" id="RHEA-COMP:9663"/>
        <dbReference type="Rhea" id="RHEA-COMP:9680"/>
        <dbReference type="ChEBI" id="CHEBI:29985"/>
        <dbReference type="ChEBI" id="CHEBI:30616"/>
        <dbReference type="ChEBI" id="CHEBI:33019"/>
        <dbReference type="ChEBI" id="CHEBI:78442"/>
        <dbReference type="ChEBI" id="CHEBI:78520"/>
        <dbReference type="ChEBI" id="CHEBI:456215"/>
        <dbReference type="EC" id="6.1.1.17"/>
    </reaction>
</comment>
<comment type="cofactor">
    <cofactor evidence="7">
        <name>Zn(2+)</name>
        <dbReference type="ChEBI" id="CHEBI:29105"/>
    </cofactor>
    <text evidence="7">Binds 1 zinc ion per subunit.</text>
</comment>
<dbReference type="GO" id="GO:0004818">
    <property type="term" value="F:glutamate-tRNA ligase activity"/>
    <property type="evidence" value="ECO:0007669"/>
    <property type="project" value="UniProtKB-UniRule"/>
</dbReference>
<dbReference type="PANTHER" id="PTHR43311:SF2">
    <property type="entry name" value="GLUTAMATE--TRNA LIGASE, MITOCHONDRIAL-RELATED"/>
    <property type="match status" value="1"/>
</dbReference>
<dbReference type="Proteomes" id="UP000199230">
    <property type="component" value="Unassembled WGS sequence"/>
</dbReference>
<dbReference type="HAMAP" id="MF_00022">
    <property type="entry name" value="Glu_tRNA_synth_type1"/>
    <property type="match status" value="1"/>
</dbReference>
<feature type="binding site" evidence="7">
    <location>
        <position position="142"/>
    </location>
    <ligand>
        <name>Zn(2+)</name>
        <dbReference type="ChEBI" id="CHEBI:29105"/>
    </ligand>
</feature>
<dbReference type="InterPro" id="IPR014729">
    <property type="entry name" value="Rossmann-like_a/b/a_fold"/>
</dbReference>
<feature type="domain" description="Aminoacyl-tRNA synthetase class I anticodon-binding" evidence="9">
    <location>
        <begin position="348"/>
        <end position="486"/>
    </location>
</feature>
<gene>
    <name evidence="7" type="primary">gltX</name>
    <name evidence="10" type="ORF">SAMN05192546_11410</name>
</gene>
<keyword evidence="4 7" id="KW-0067">ATP-binding</keyword>
<feature type="binding site" evidence="7">
    <location>
        <position position="113"/>
    </location>
    <ligand>
        <name>Zn(2+)</name>
        <dbReference type="ChEBI" id="CHEBI:29105"/>
    </ligand>
</feature>
<dbReference type="Gene3D" id="1.10.10.350">
    <property type="match status" value="1"/>
</dbReference>
<dbReference type="CDD" id="cd00808">
    <property type="entry name" value="GluRS_core"/>
    <property type="match status" value="1"/>
</dbReference>
<proteinExistence type="inferred from homology"/>
<feature type="short sequence motif" description="'HIGH' region" evidence="7">
    <location>
        <begin position="9"/>
        <end position="19"/>
    </location>
</feature>
<dbReference type="PANTHER" id="PTHR43311">
    <property type="entry name" value="GLUTAMATE--TRNA LIGASE"/>
    <property type="match status" value="1"/>
</dbReference>
<comment type="function">
    <text evidence="7">Catalyzes the attachment of glutamate to tRNA(Glu) in a two-step reaction: glutamate is first activated by ATP to form Glu-AMP and then transferred to the acceptor end of tRNA(Glu).</text>
</comment>
<dbReference type="GO" id="GO:0008270">
    <property type="term" value="F:zinc ion binding"/>
    <property type="evidence" value="ECO:0007669"/>
    <property type="project" value="UniProtKB-UniRule"/>
</dbReference>
<reference evidence="10 11" key="1">
    <citation type="submission" date="2016-10" db="EMBL/GenBank/DDBJ databases">
        <authorList>
            <person name="de Groot N.N."/>
        </authorList>
    </citation>
    <scope>NUCLEOTIDE SEQUENCE [LARGE SCALE GENOMIC DNA]</scope>
    <source>
        <strain evidence="10 11">APO</strain>
    </source>
</reference>
<feature type="binding site" evidence="7">
    <location>
        <position position="260"/>
    </location>
    <ligand>
        <name>ATP</name>
        <dbReference type="ChEBI" id="CHEBI:30616"/>
    </ligand>
</feature>